<dbReference type="GO" id="GO:0003677">
    <property type="term" value="F:DNA binding"/>
    <property type="evidence" value="ECO:0007669"/>
    <property type="project" value="UniProtKB-KW"/>
</dbReference>
<dbReference type="PROSITE" id="PS50043">
    <property type="entry name" value="HTH_LUXR_2"/>
    <property type="match status" value="1"/>
</dbReference>
<dbReference type="SMART" id="SM00421">
    <property type="entry name" value="HTH_LUXR"/>
    <property type="match status" value="1"/>
</dbReference>
<dbReference type="SUPFAM" id="SSF46894">
    <property type="entry name" value="C-terminal effector domain of the bipartite response regulators"/>
    <property type="match status" value="1"/>
</dbReference>
<dbReference type="Proteomes" id="UP000077857">
    <property type="component" value="Unassembled WGS sequence"/>
</dbReference>
<keyword evidence="1 3" id="KW-0597">Phosphoprotein</keyword>
<dbReference type="InterPro" id="IPR036388">
    <property type="entry name" value="WH-like_DNA-bd_sf"/>
</dbReference>
<dbReference type="InterPro" id="IPR051015">
    <property type="entry name" value="EvgA-like"/>
</dbReference>
<dbReference type="InterPro" id="IPR001789">
    <property type="entry name" value="Sig_transdc_resp-reg_receiver"/>
</dbReference>
<dbReference type="Pfam" id="PF00072">
    <property type="entry name" value="Response_reg"/>
    <property type="match status" value="1"/>
</dbReference>
<dbReference type="InterPro" id="IPR016032">
    <property type="entry name" value="Sig_transdc_resp-reg_C-effctor"/>
</dbReference>
<evidence type="ECO:0000313" key="6">
    <source>
        <dbReference type="EMBL" id="OAI19598.1"/>
    </source>
</evidence>
<dbReference type="GO" id="GO:0000160">
    <property type="term" value="P:phosphorelay signal transduction system"/>
    <property type="evidence" value="ECO:0007669"/>
    <property type="project" value="InterPro"/>
</dbReference>
<comment type="caution">
    <text evidence="6">The sequence shown here is derived from an EMBL/GenBank/DDBJ whole genome shotgun (WGS) entry which is preliminary data.</text>
</comment>
<evidence type="ECO:0000256" key="2">
    <source>
        <dbReference type="ARBA" id="ARBA00023125"/>
    </source>
</evidence>
<dbReference type="OrthoDB" id="9796655at2"/>
<evidence type="ECO:0000256" key="3">
    <source>
        <dbReference type="PROSITE-ProRule" id="PRU00169"/>
    </source>
</evidence>
<evidence type="ECO:0000313" key="7">
    <source>
        <dbReference type="Proteomes" id="UP000077857"/>
    </source>
</evidence>
<dbReference type="PANTHER" id="PTHR45566:SF1">
    <property type="entry name" value="HTH-TYPE TRANSCRIPTIONAL REGULATOR YHJB-RELATED"/>
    <property type="match status" value="1"/>
</dbReference>
<feature type="domain" description="HTH luxR-type" evidence="4">
    <location>
        <begin position="151"/>
        <end position="216"/>
    </location>
</feature>
<evidence type="ECO:0000259" key="4">
    <source>
        <dbReference type="PROSITE" id="PS50043"/>
    </source>
</evidence>
<dbReference type="AlphaFoldDB" id="A0A177NND4"/>
<dbReference type="CDD" id="cd17535">
    <property type="entry name" value="REC_NarL-like"/>
    <property type="match status" value="1"/>
</dbReference>
<dbReference type="EMBL" id="LUUJ01000047">
    <property type="protein sequence ID" value="OAI19598.1"/>
    <property type="molecule type" value="Genomic_DNA"/>
</dbReference>
<reference evidence="6 7" key="1">
    <citation type="submission" date="2016-03" db="EMBL/GenBank/DDBJ databases">
        <authorList>
            <person name="Ploux O."/>
        </authorList>
    </citation>
    <scope>NUCLEOTIDE SEQUENCE [LARGE SCALE GENOMIC DNA]</scope>
    <source>
        <strain evidence="6 7">R-45378</strain>
    </source>
</reference>
<dbReference type="PANTHER" id="PTHR45566">
    <property type="entry name" value="HTH-TYPE TRANSCRIPTIONAL REGULATOR YHJB-RELATED"/>
    <property type="match status" value="1"/>
</dbReference>
<dbReference type="Gene3D" id="1.10.10.10">
    <property type="entry name" value="Winged helix-like DNA-binding domain superfamily/Winged helix DNA-binding domain"/>
    <property type="match status" value="1"/>
</dbReference>
<accession>A0A177NND4</accession>
<organism evidence="6 7">
    <name type="scientific">Methylomonas koyamae</name>
    <dbReference type="NCBI Taxonomy" id="702114"/>
    <lineage>
        <taxon>Bacteria</taxon>
        <taxon>Pseudomonadati</taxon>
        <taxon>Pseudomonadota</taxon>
        <taxon>Gammaproteobacteria</taxon>
        <taxon>Methylococcales</taxon>
        <taxon>Methylococcaceae</taxon>
        <taxon>Methylomonas</taxon>
    </lineage>
</organism>
<evidence type="ECO:0000259" key="5">
    <source>
        <dbReference type="PROSITE" id="PS50110"/>
    </source>
</evidence>
<dbReference type="InterPro" id="IPR000792">
    <property type="entry name" value="Tscrpt_reg_LuxR_C"/>
</dbReference>
<dbReference type="PRINTS" id="PR00038">
    <property type="entry name" value="HTHLUXR"/>
</dbReference>
<dbReference type="CDD" id="cd06170">
    <property type="entry name" value="LuxR_C_like"/>
    <property type="match status" value="1"/>
</dbReference>
<dbReference type="InterPro" id="IPR058245">
    <property type="entry name" value="NreC/VraR/RcsB-like_REC"/>
</dbReference>
<dbReference type="InterPro" id="IPR011006">
    <property type="entry name" value="CheY-like_superfamily"/>
</dbReference>
<dbReference type="SMART" id="SM00448">
    <property type="entry name" value="REC"/>
    <property type="match status" value="1"/>
</dbReference>
<dbReference type="Gene3D" id="3.40.50.2300">
    <property type="match status" value="1"/>
</dbReference>
<keyword evidence="2 6" id="KW-0238">DNA-binding</keyword>
<dbReference type="GO" id="GO:0006355">
    <property type="term" value="P:regulation of DNA-templated transcription"/>
    <property type="evidence" value="ECO:0007669"/>
    <property type="project" value="InterPro"/>
</dbReference>
<sequence length="219" mass="23431">MQGSIYVNNPDWAAVVDDHPLVAHGIADFLVTHCGFDRAQPVSAVAEFWPLLDTAAPPALAVVDFWLPDGVSLPLLAQIKQRRPALKVLAISADDDRAIAEKVAAAGADGFIHKQAAPNVFAEAVAAIMAGEAWFQGQPAAVLASTRELPVTAAELGLTPRQGQVLAMMLKGLPNKRIALNLSLSEHTVKEHVTGILERLGAKNRIEVITKLRGRSLEY</sequence>
<gene>
    <name evidence="6" type="ORF">A1507_06625</name>
</gene>
<proteinExistence type="predicted"/>
<feature type="domain" description="Response regulatory" evidence="5">
    <location>
        <begin position="12"/>
        <end position="129"/>
    </location>
</feature>
<dbReference type="PROSITE" id="PS50110">
    <property type="entry name" value="RESPONSE_REGULATORY"/>
    <property type="match status" value="1"/>
</dbReference>
<dbReference type="SUPFAM" id="SSF52172">
    <property type="entry name" value="CheY-like"/>
    <property type="match status" value="1"/>
</dbReference>
<evidence type="ECO:0000256" key="1">
    <source>
        <dbReference type="ARBA" id="ARBA00022553"/>
    </source>
</evidence>
<name>A0A177NND4_9GAMM</name>
<feature type="modified residue" description="4-aspartylphosphate" evidence="3">
    <location>
        <position position="64"/>
    </location>
</feature>
<dbReference type="Pfam" id="PF00196">
    <property type="entry name" value="GerE"/>
    <property type="match status" value="1"/>
</dbReference>
<protein>
    <submittedName>
        <fullName evidence="6">DNA-binding response regulator</fullName>
    </submittedName>
</protein>